<gene>
    <name evidence="9" type="ORF">QBC33DRAFT_549802</name>
</gene>
<feature type="transmembrane region" description="Helical" evidence="7">
    <location>
        <begin position="128"/>
        <end position="149"/>
    </location>
</feature>
<feature type="domain" description="Rhodopsin" evidence="8">
    <location>
        <begin position="33"/>
        <end position="269"/>
    </location>
</feature>
<keyword evidence="3 7" id="KW-1133">Transmembrane helix</keyword>
<dbReference type="GeneID" id="85312184"/>
<keyword evidence="4 7" id="KW-0472">Membrane</keyword>
<dbReference type="InterPro" id="IPR049326">
    <property type="entry name" value="Rhodopsin_dom_fungi"/>
</dbReference>
<dbReference type="RefSeq" id="XP_060279687.1">
    <property type="nucleotide sequence ID" value="XM_060428997.1"/>
</dbReference>
<name>A0AAJ0BUR8_9PEZI</name>
<keyword evidence="2 7" id="KW-0812">Transmembrane</keyword>
<feature type="transmembrane region" description="Helical" evidence="7">
    <location>
        <begin position="206"/>
        <end position="227"/>
    </location>
</feature>
<evidence type="ECO:0000256" key="5">
    <source>
        <dbReference type="ARBA" id="ARBA00038359"/>
    </source>
</evidence>
<dbReference type="GO" id="GO:0016020">
    <property type="term" value="C:membrane"/>
    <property type="evidence" value="ECO:0007669"/>
    <property type="project" value="UniProtKB-SubCell"/>
</dbReference>
<dbReference type="Proteomes" id="UP001244011">
    <property type="component" value="Unassembled WGS sequence"/>
</dbReference>
<proteinExistence type="inferred from homology"/>
<protein>
    <recommendedName>
        <fullName evidence="8">Rhodopsin domain-containing protein</fullName>
    </recommendedName>
</protein>
<feature type="compositionally biased region" description="Basic and acidic residues" evidence="6">
    <location>
        <begin position="406"/>
        <end position="415"/>
    </location>
</feature>
<evidence type="ECO:0000256" key="7">
    <source>
        <dbReference type="SAM" id="Phobius"/>
    </source>
</evidence>
<reference evidence="9" key="1">
    <citation type="submission" date="2023-06" db="EMBL/GenBank/DDBJ databases">
        <title>Genome-scale phylogeny and comparative genomics of the fungal order Sordariales.</title>
        <authorList>
            <consortium name="Lawrence Berkeley National Laboratory"/>
            <person name="Hensen N."/>
            <person name="Bonometti L."/>
            <person name="Westerberg I."/>
            <person name="Brannstrom I.O."/>
            <person name="Guillou S."/>
            <person name="Cros-Aarteil S."/>
            <person name="Calhoun S."/>
            <person name="Haridas S."/>
            <person name="Kuo A."/>
            <person name="Mondo S."/>
            <person name="Pangilinan J."/>
            <person name="Riley R."/>
            <person name="Labutti K."/>
            <person name="Andreopoulos B."/>
            <person name="Lipzen A."/>
            <person name="Chen C."/>
            <person name="Yanf M."/>
            <person name="Daum C."/>
            <person name="Ng V."/>
            <person name="Clum A."/>
            <person name="Steindorff A."/>
            <person name="Ohm R."/>
            <person name="Martin F."/>
            <person name="Silar P."/>
            <person name="Natvig D."/>
            <person name="Lalanne C."/>
            <person name="Gautier V."/>
            <person name="Ament-Velasquez S.L."/>
            <person name="Kruys A."/>
            <person name="Hutchinson M.I."/>
            <person name="Powell A.J."/>
            <person name="Barry K."/>
            <person name="Miller A.N."/>
            <person name="Grigoriev I.V."/>
            <person name="Debuchy R."/>
            <person name="Gladieux P."/>
            <person name="Thoren M.H."/>
            <person name="Johannesson H."/>
        </authorList>
    </citation>
    <scope>NUCLEOTIDE SEQUENCE</scope>
    <source>
        <strain evidence="9">8032-3</strain>
    </source>
</reference>
<organism evidence="9 10">
    <name type="scientific">Phialemonium atrogriseum</name>
    <dbReference type="NCBI Taxonomy" id="1093897"/>
    <lineage>
        <taxon>Eukaryota</taxon>
        <taxon>Fungi</taxon>
        <taxon>Dikarya</taxon>
        <taxon>Ascomycota</taxon>
        <taxon>Pezizomycotina</taxon>
        <taxon>Sordariomycetes</taxon>
        <taxon>Sordariomycetidae</taxon>
        <taxon>Cephalothecales</taxon>
        <taxon>Cephalothecaceae</taxon>
        <taxon>Phialemonium</taxon>
    </lineage>
</organism>
<feature type="region of interest" description="Disordered" evidence="6">
    <location>
        <begin position="345"/>
        <end position="424"/>
    </location>
</feature>
<evidence type="ECO:0000259" key="8">
    <source>
        <dbReference type="Pfam" id="PF20684"/>
    </source>
</evidence>
<evidence type="ECO:0000256" key="6">
    <source>
        <dbReference type="SAM" id="MobiDB-lite"/>
    </source>
</evidence>
<evidence type="ECO:0000256" key="1">
    <source>
        <dbReference type="ARBA" id="ARBA00004141"/>
    </source>
</evidence>
<dbReference type="PANTHER" id="PTHR33048">
    <property type="entry name" value="PTH11-LIKE INTEGRAL MEMBRANE PROTEIN (AFU_ORTHOLOGUE AFUA_5G11245)"/>
    <property type="match status" value="1"/>
</dbReference>
<dbReference type="AlphaFoldDB" id="A0AAJ0BUR8"/>
<feature type="transmembrane region" description="Helical" evidence="7">
    <location>
        <begin position="16"/>
        <end position="37"/>
    </location>
</feature>
<evidence type="ECO:0000256" key="3">
    <source>
        <dbReference type="ARBA" id="ARBA00022989"/>
    </source>
</evidence>
<sequence>MTIAPNQEGPSRAHMIYVPIVVFSIICPLLIGLRIWSRLRKGGKLGSDDYSIIASLGFTLASSGLMIASCQYGFGQHAANLTPENKIGALKYFYLTQITYKTSINLTKCSILLLYCRIFGSVQWFKRACWILTACVAMYAIASVVATIFQCNPISRAFNKLIPGTCINIAHFWYANAGFSVATDLLILLMPMPLVYQLQIPRIQKIALVLVFALGGFVVITSCLRMTTIDIAAKSPDTTFDIGSTMWTMIEMNVAIVCACLPMVRPLIVRVFPKLMPKSSSRNKYGYGYDPHSGPASGYAAKGYFSSHSQDRGEPSEWARIDGKEGINLTTIRKGDQSSEEYILHEDKSQQQQHQQQHQHQRQQEQHASAIEQDIEGPSNPVKNGTGIQKTVQYSIEYSKANQRGDWARSGDQHQQHGQRLSTP</sequence>
<feature type="compositionally biased region" description="Polar residues" evidence="6">
    <location>
        <begin position="381"/>
        <end position="402"/>
    </location>
</feature>
<evidence type="ECO:0000256" key="4">
    <source>
        <dbReference type="ARBA" id="ARBA00023136"/>
    </source>
</evidence>
<feature type="transmembrane region" description="Helical" evidence="7">
    <location>
        <begin position="49"/>
        <end position="74"/>
    </location>
</feature>
<dbReference type="PANTHER" id="PTHR33048:SF55">
    <property type="entry name" value="INTEGRAL MEMBRANE PROTEIN"/>
    <property type="match status" value="1"/>
</dbReference>
<feature type="transmembrane region" description="Helical" evidence="7">
    <location>
        <begin position="94"/>
        <end position="116"/>
    </location>
</feature>
<dbReference type="Pfam" id="PF20684">
    <property type="entry name" value="Fung_rhodopsin"/>
    <property type="match status" value="1"/>
</dbReference>
<comment type="caution">
    <text evidence="9">The sequence shown here is derived from an EMBL/GenBank/DDBJ whole genome shotgun (WGS) entry which is preliminary data.</text>
</comment>
<evidence type="ECO:0000256" key="2">
    <source>
        <dbReference type="ARBA" id="ARBA00022692"/>
    </source>
</evidence>
<comment type="similarity">
    <text evidence="5">Belongs to the SAT4 family.</text>
</comment>
<evidence type="ECO:0000313" key="10">
    <source>
        <dbReference type="Proteomes" id="UP001244011"/>
    </source>
</evidence>
<evidence type="ECO:0000313" key="9">
    <source>
        <dbReference type="EMBL" id="KAK1763474.1"/>
    </source>
</evidence>
<comment type="subcellular location">
    <subcellularLocation>
        <location evidence="1">Membrane</location>
        <topology evidence="1">Multi-pass membrane protein</topology>
    </subcellularLocation>
</comment>
<feature type="transmembrane region" description="Helical" evidence="7">
    <location>
        <begin position="169"/>
        <end position="194"/>
    </location>
</feature>
<accession>A0AAJ0BUR8</accession>
<feature type="transmembrane region" description="Helical" evidence="7">
    <location>
        <begin position="247"/>
        <end position="268"/>
    </location>
</feature>
<keyword evidence="10" id="KW-1185">Reference proteome</keyword>
<dbReference type="InterPro" id="IPR052337">
    <property type="entry name" value="SAT4-like"/>
</dbReference>
<dbReference type="EMBL" id="MU839027">
    <property type="protein sequence ID" value="KAK1763474.1"/>
    <property type="molecule type" value="Genomic_DNA"/>
</dbReference>